<gene>
    <name evidence="2" type="ORF">VVD49_20400</name>
</gene>
<keyword evidence="1" id="KW-0732">Signal</keyword>
<evidence type="ECO:0000313" key="3">
    <source>
        <dbReference type="Proteomes" id="UP001331561"/>
    </source>
</evidence>
<dbReference type="RefSeq" id="WP_327601075.1">
    <property type="nucleotide sequence ID" value="NZ_JAYXHS010000004.1"/>
</dbReference>
<feature type="signal peptide" evidence="1">
    <location>
        <begin position="1"/>
        <end position="23"/>
    </location>
</feature>
<evidence type="ECO:0000313" key="2">
    <source>
        <dbReference type="EMBL" id="MEC5388106.1"/>
    </source>
</evidence>
<evidence type="ECO:0008006" key="4">
    <source>
        <dbReference type="Google" id="ProtNLM"/>
    </source>
</evidence>
<dbReference type="Proteomes" id="UP001331561">
    <property type="component" value="Unassembled WGS sequence"/>
</dbReference>
<dbReference type="EMBL" id="JAYXHS010000004">
    <property type="protein sequence ID" value="MEC5388106.1"/>
    <property type="molecule type" value="Genomic_DNA"/>
</dbReference>
<reference evidence="2 3" key="1">
    <citation type="submission" date="2024-01" db="EMBL/GenBank/DDBJ databases">
        <title>Uliginosibacterium soil sp. nov.</title>
        <authorList>
            <person name="Lv Y."/>
        </authorList>
    </citation>
    <scope>NUCLEOTIDE SEQUENCE [LARGE SCALE GENOMIC DNA]</scope>
    <source>
        <strain evidence="2 3">H3</strain>
    </source>
</reference>
<comment type="caution">
    <text evidence="2">The sequence shown here is derived from an EMBL/GenBank/DDBJ whole genome shotgun (WGS) entry which is preliminary data.</text>
</comment>
<evidence type="ECO:0000256" key="1">
    <source>
        <dbReference type="SAM" id="SignalP"/>
    </source>
</evidence>
<organism evidence="2 3">
    <name type="scientific">Uliginosibacterium silvisoli</name>
    <dbReference type="NCBI Taxonomy" id="3114758"/>
    <lineage>
        <taxon>Bacteria</taxon>
        <taxon>Pseudomonadati</taxon>
        <taxon>Pseudomonadota</taxon>
        <taxon>Betaproteobacteria</taxon>
        <taxon>Rhodocyclales</taxon>
        <taxon>Zoogloeaceae</taxon>
        <taxon>Uliginosibacterium</taxon>
    </lineage>
</organism>
<feature type="chain" id="PRO_5046472950" description="Alginate lyase" evidence="1">
    <location>
        <begin position="24"/>
        <end position="200"/>
    </location>
</feature>
<proteinExistence type="predicted"/>
<protein>
    <recommendedName>
        <fullName evidence="4">Alginate lyase</fullName>
    </recommendedName>
</protein>
<keyword evidence="3" id="KW-1185">Reference proteome</keyword>
<name>A0ABU6K9J9_9RHOO</name>
<sequence>MNKTLTHTACALLLASFGLAAQASTNAQNTDIRNGGSINTGPDATADSPIFTVVNQESSRAELRFATFTSGSHSLEGTVKLIKLSGGKTSLAQTFSETGGNPISQLAIDESGYFYEVQRSTGDSSSERSCGLPKLAVGSTAKIKLVYDVSKGTSTSYVNGSKCKTITKSGWTKLYTKIGAYQTASGSGTVSVQWTNFTVK</sequence>
<accession>A0ABU6K9J9</accession>